<gene>
    <name evidence="2" type="ORF">PGABG01_0607100</name>
</gene>
<proteinExistence type="predicted"/>
<dbReference type="Proteomes" id="UP000831156">
    <property type="component" value="Chromosome 6"/>
</dbReference>
<keyword evidence="1" id="KW-1133">Transmembrane helix</keyword>
<organism evidence="2 3">
    <name type="scientific">Plasmodium gaboni</name>
    <dbReference type="NCBI Taxonomy" id="647221"/>
    <lineage>
        <taxon>Eukaryota</taxon>
        <taxon>Sar</taxon>
        <taxon>Alveolata</taxon>
        <taxon>Apicomplexa</taxon>
        <taxon>Aconoidasida</taxon>
        <taxon>Haemosporida</taxon>
        <taxon>Plasmodiidae</taxon>
        <taxon>Plasmodium</taxon>
        <taxon>Plasmodium (Laverania)</taxon>
    </lineage>
</organism>
<reference evidence="2" key="1">
    <citation type="submission" date="2016-09" db="EMBL/GenBank/DDBJ databases">
        <authorList>
            <consortium name="Pathogen Informatics"/>
            <person name="Sun Q."/>
            <person name="Inoue M."/>
        </authorList>
    </citation>
    <scope>NUCLEOTIDE SEQUENCE</scope>
</reference>
<keyword evidence="1" id="KW-0472">Membrane</keyword>
<evidence type="ECO:0000313" key="3">
    <source>
        <dbReference type="Proteomes" id="UP000831156"/>
    </source>
</evidence>
<name>A0ABY1UJC0_9APIC</name>
<protein>
    <submittedName>
        <fullName evidence="2">Uncharacterized protein</fullName>
    </submittedName>
</protein>
<evidence type="ECO:0000256" key="1">
    <source>
        <dbReference type="SAM" id="Phobius"/>
    </source>
</evidence>
<evidence type="ECO:0000313" key="2">
    <source>
        <dbReference type="EMBL" id="SOV12209.1"/>
    </source>
</evidence>
<dbReference type="EMBL" id="LT969429">
    <property type="protein sequence ID" value="SOV12209.1"/>
    <property type="molecule type" value="Genomic_DNA"/>
</dbReference>
<keyword evidence="1" id="KW-0812">Transmembrane</keyword>
<feature type="transmembrane region" description="Helical" evidence="1">
    <location>
        <begin position="70"/>
        <end position="88"/>
    </location>
</feature>
<keyword evidence="3" id="KW-1185">Reference proteome</keyword>
<accession>A0ABY1UJC0</accession>
<sequence>MNSLNILFLKKHQTIIRTNMFSLLNKNGNHMFKRTASTENKNNEEQKKNVEENVYKDNCPKGIRIPIMRYFYGLIFLMAFVPITQSLYETNKYYKENEHLYEKGKN</sequence>